<comment type="caution">
    <text evidence="3">The sequence shown here is derived from an EMBL/GenBank/DDBJ whole genome shotgun (WGS) entry which is preliminary data.</text>
</comment>
<dbReference type="Pfam" id="PF12836">
    <property type="entry name" value="HHH_3"/>
    <property type="match status" value="1"/>
</dbReference>
<accession>A0A420E818</accession>
<dbReference type="GO" id="GO:0015628">
    <property type="term" value="P:protein secretion by the type II secretion system"/>
    <property type="evidence" value="ECO:0007669"/>
    <property type="project" value="TreeGrafter"/>
</dbReference>
<keyword evidence="3" id="KW-0238">DNA-binding</keyword>
<dbReference type="Proteomes" id="UP000286482">
    <property type="component" value="Unassembled WGS sequence"/>
</dbReference>
<dbReference type="SMART" id="SM00278">
    <property type="entry name" value="HhH1"/>
    <property type="match status" value="2"/>
</dbReference>
<feature type="domain" description="Helix-hairpin-helix DNA-binding motif class 1" evidence="2">
    <location>
        <begin position="87"/>
        <end position="106"/>
    </location>
</feature>
<dbReference type="GO" id="GO:0003677">
    <property type="term" value="F:DNA binding"/>
    <property type="evidence" value="ECO:0007669"/>
    <property type="project" value="UniProtKB-KW"/>
</dbReference>
<gene>
    <name evidence="3" type="ORF">DBZ36_14110</name>
</gene>
<feature type="chain" id="PRO_5019528055" evidence="1">
    <location>
        <begin position="33"/>
        <end position="110"/>
    </location>
</feature>
<dbReference type="AlphaFoldDB" id="A0A420E818"/>
<dbReference type="SUPFAM" id="SSF47781">
    <property type="entry name" value="RuvA domain 2-like"/>
    <property type="match status" value="1"/>
</dbReference>
<keyword evidence="1" id="KW-0732">Signal</keyword>
<dbReference type="RefSeq" id="WP_120355606.1">
    <property type="nucleotide sequence ID" value="NZ_RAQO01000008.1"/>
</dbReference>
<organism evidence="3 4">
    <name type="scientific">Alginatibacterium sediminis</name>
    <dbReference type="NCBI Taxonomy" id="2164068"/>
    <lineage>
        <taxon>Bacteria</taxon>
        <taxon>Pseudomonadati</taxon>
        <taxon>Pseudomonadota</taxon>
        <taxon>Gammaproteobacteria</taxon>
        <taxon>Alteromonadales</taxon>
        <taxon>Alteromonadaceae</taxon>
        <taxon>Alginatibacterium</taxon>
    </lineage>
</organism>
<evidence type="ECO:0000313" key="4">
    <source>
        <dbReference type="Proteomes" id="UP000286482"/>
    </source>
</evidence>
<dbReference type="EMBL" id="RAQO01000008">
    <property type="protein sequence ID" value="RKF15520.1"/>
    <property type="molecule type" value="Genomic_DNA"/>
</dbReference>
<dbReference type="OrthoDB" id="7510573at2"/>
<dbReference type="GO" id="GO:0006281">
    <property type="term" value="P:DNA repair"/>
    <property type="evidence" value="ECO:0007669"/>
    <property type="project" value="InterPro"/>
</dbReference>
<name>A0A420E818_9ALTE</name>
<evidence type="ECO:0000313" key="3">
    <source>
        <dbReference type="EMBL" id="RKF15520.1"/>
    </source>
</evidence>
<dbReference type="NCBIfam" id="TIGR00426">
    <property type="entry name" value="competence protein ComEA helix-hairpin-helix repeat region"/>
    <property type="match status" value="1"/>
</dbReference>
<keyword evidence="4" id="KW-1185">Reference proteome</keyword>
<protein>
    <submittedName>
        <fullName evidence="3">ComEA family DNA-binding protein</fullName>
    </submittedName>
</protein>
<dbReference type="InterPro" id="IPR004509">
    <property type="entry name" value="Competence_ComEA_HhH"/>
</dbReference>
<dbReference type="InterPro" id="IPR010994">
    <property type="entry name" value="RuvA_2-like"/>
</dbReference>
<sequence length="110" mass="12234">MSTQSAYKKIYWHKLSLSFWICLFLLVPNAAAWSAENNDGSQNMSNASININAATLDQLQTLEGIGQSKAQAIIDYRELQGQFAAIEDIQTVPGIGPSIYEKNKSRIRVQ</sequence>
<proteinExistence type="predicted"/>
<dbReference type="InterPro" id="IPR051675">
    <property type="entry name" value="Endo/Exo/Phosphatase_dom_1"/>
</dbReference>
<evidence type="ECO:0000256" key="1">
    <source>
        <dbReference type="SAM" id="SignalP"/>
    </source>
</evidence>
<dbReference type="InterPro" id="IPR003583">
    <property type="entry name" value="Hlx-hairpin-Hlx_DNA-bd_motif"/>
</dbReference>
<dbReference type="GO" id="GO:0015627">
    <property type="term" value="C:type II protein secretion system complex"/>
    <property type="evidence" value="ECO:0007669"/>
    <property type="project" value="TreeGrafter"/>
</dbReference>
<feature type="domain" description="Helix-hairpin-helix DNA-binding motif class 1" evidence="2">
    <location>
        <begin position="57"/>
        <end position="76"/>
    </location>
</feature>
<reference evidence="3 4" key="1">
    <citation type="submission" date="2018-09" db="EMBL/GenBank/DDBJ databases">
        <authorList>
            <person name="Wang Z."/>
        </authorList>
    </citation>
    <scope>NUCLEOTIDE SEQUENCE [LARGE SCALE GENOMIC DNA]</scope>
    <source>
        <strain evidence="3 4">ALS 81</strain>
    </source>
</reference>
<evidence type="ECO:0000259" key="2">
    <source>
        <dbReference type="SMART" id="SM00278"/>
    </source>
</evidence>
<dbReference type="PANTHER" id="PTHR21180">
    <property type="entry name" value="ENDONUCLEASE/EXONUCLEASE/PHOSPHATASE FAMILY DOMAIN-CONTAINING PROTEIN 1"/>
    <property type="match status" value="1"/>
</dbReference>
<dbReference type="PANTHER" id="PTHR21180:SF32">
    <property type="entry name" value="ENDONUCLEASE_EXONUCLEASE_PHOSPHATASE FAMILY DOMAIN-CONTAINING PROTEIN 1"/>
    <property type="match status" value="1"/>
</dbReference>
<dbReference type="Gene3D" id="1.10.150.280">
    <property type="entry name" value="AF1531-like domain"/>
    <property type="match status" value="1"/>
</dbReference>
<feature type="signal peptide" evidence="1">
    <location>
        <begin position="1"/>
        <end position="32"/>
    </location>
</feature>